<dbReference type="EMBL" id="JAAMOB010000009">
    <property type="protein sequence ID" value="KAF4109206.1"/>
    <property type="molecule type" value="Genomic_DNA"/>
</dbReference>
<gene>
    <name evidence="2" type="ORF">G5714_010279</name>
</gene>
<evidence type="ECO:0000313" key="2">
    <source>
        <dbReference type="EMBL" id="KAF4109206.1"/>
    </source>
</evidence>
<proteinExistence type="predicted"/>
<protein>
    <submittedName>
        <fullName evidence="2">Uncharacterized protein</fullName>
    </submittedName>
</protein>
<dbReference type="AlphaFoldDB" id="A0A7J6CPS0"/>
<organism evidence="2 3">
    <name type="scientific">Onychostoma macrolepis</name>
    <dbReference type="NCBI Taxonomy" id="369639"/>
    <lineage>
        <taxon>Eukaryota</taxon>
        <taxon>Metazoa</taxon>
        <taxon>Chordata</taxon>
        <taxon>Craniata</taxon>
        <taxon>Vertebrata</taxon>
        <taxon>Euteleostomi</taxon>
        <taxon>Actinopterygii</taxon>
        <taxon>Neopterygii</taxon>
        <taxon>Teleostei</taxon>
        <taxon>Ostariophysi</taxon>
        <taxon>Cypriniformes</taxon>
        <taxon>Cyprinidae</taxon>
        <taxon>Acrossocheilinae</taxon>
        <taxon>Onychostoma</taxon>
    </lineage>
</organism>
<evidence type="ECO:0000313" key="3">
    <source>
        <dbReference type="Proteomes" id="UP000579812"/>
    </source>
</evidence>
<dbReference type="Proteomes" id="UP000579812">
    <property type="component" value="Unassembled WGS sequence"/>
</dbReference>
<name>A0A7J6CPS0_9TELE</name>
<keyword evidence="3" id="KW-1185">Reference proteome</keyword>
<feature type="region of interest" description="Disordered" evidence="1">
    <location>
        <begin position="118"/>
        <end position="184"/>
    </location>
</feature>
<comment type="caution">
    <text evidence="2">The sequence shown here is derived from an EMBL/GenBank/DDBJ whole genome shotgun (WGS) entry which is preliminary data.</text>
</comment>
<evidence type="ECO:0000256" key="1">
    <source>
        <dbReference type="SAM" id="MobiDB-lite"/>
    </source>
</evidence>
<reference evidence="2 3" key="1">
    <citation type="submission" date="2020-04" db="EMBL/GenBank/DDBJ databases">
        <title>Chromosome-level genome assembly of a cyprinid fish Onychostoma macrolepis by integration of Nanopore Sequencing, Bionano and Hi-C technology.</title>
        <authorList>
            <person name="Wang D."/>
        </authorList>
    </citation>
    <scope>NUCLEOTIDE SEQUENCE [LARGE SCALE GENOMIC DNA]</scope>
    <source>
        <strain evidence="2">SWU-2019</strain>
        <tissue evidence="2">Muscle</tissue>
    </source>
</reference>
<accession>A0A7J6CPS0</accession>
<sequence>MLSRGRRSRITLRWKPAGLLVSTCRHTTHVPPALLASTPTLAPRTWYHLEHQMKTVRKPCKPRHLTRMANIAGKAYTAPGQAASALHTMAVLQVFQGMFCILVRDHPRHSARHLDCAQPLPLGHGKSRSLRSDPRSIVLPVTPSLNGRVPGHRESRPQKCSCVPDGPGRKKNLQFSTEDEPASKSIVCRPPAPGMRTYDYEFARSVPRREVTTVEKFSKSTWPDDSSLGGMLPGYAPLQLWLKACIPAHAWHSGSMRVQVTHKCLEAMSPWMSDALYRQGVMMRQSISCCTAISPGAESTEGSG</sequence>